<keyword evidence="13" id="KW-0472">Membrane</keyword>
<dbReference type="GO" id="GO:0006805">
    <property type="term" value="P:xenobiotic metabolic process"/>
    <property type="evidence" value="ECO:0007669"/>
    <property type="project" value="TreeGrafter"/>
</dbReference>
<comment type="cofactor">
    <cofactor evidence="1">
        <name>heme</name>
        <dbReference type="ChEBI" id="CHEBI:30413"/>
    </cofactor>
</comment>
<evidence type="ECO:0000256" key="3">
    <source>
        <dbReference type="ARBA" id="ARBA00004174"/>
    </source>
</evidence>
<evidence type="ECO:0000256" key="11">
    <source>
        <dbReference type="ARBA" id="ARBA00023004"/>
    </source>
</evidence>
<keyword evidence="9" id="KW-0492">Microsome</keyword>
<gene>
    <name evidence="15" type="ORF">DSTB1V02_LOCUS9007</name>
</gene>
<keyword evidence="11 14" id="KW-0408">Iron</keyword>
<dbReference type="AlphaFoldDB" id="A0A7R8XK66"/>
<protein>
    <recommendedName>
        <fullName evidence="17">Cytochrome P450</fullName>
    </recommendedName>
</protein>
<name>A0A7R8XK66_9CRUS</name>
<dbReference type="GO" id="GO:0005506">
    <property type="term" value="F:iron ion binding"/>
    <property type="evidence" value="ECO:0007669"/>
    <property type="project" value="InterPro"/>
</dbReference>
<reference evidence="15" key="1">
    <citation type="submission" date="2020-11" db="EMBL/GenBank/DDBJ databases">
        <authorList>
            <person name="Tran Van P."/>
        </authorList>
    </citation>
    <scope>NUCLEOTIDE SEQUENCE</scope>
</reference>
<keyword evidence="6 14" id="KW-0349">Heme</keyword>
<evidence type="ECO:0000256" key="14">
    <source>
        <dbReference type="RuleBase" id="RU000461"/>
    </source>
</evidence>
<dbReference type="GO" id="GO:0016712">
    <property type="term" value="F:oxidoreductase activity, acting on paired donors, with incorporation or reduction of molecular oxygen, reduced flavin or flavoprotein as one donor, and incorporation of one atom of oxygen"/>
    <property type="evidence" value="ECO:0007669"/>
    <property type="project" value="TreeGrafter"/>
</dbReference>
<dbReference type="OrthoDB" id="1055148at2759"/>
<comment type="similarity">
    <text evidence="5 14">Belongs to the cytochrome P450 family.</text>
</comment>
<evidence type="ECO:0000256" key="5">
    <source>
        <dbReference type="ARBA" id="ARBA00010617"/>
    </source>
</evidence>
<dbReference type="PRINTS" id="PR00385">
    <property type="entry name" value="P450"/>
</dbReference>
<evidence type="ECO:0000256" key="8">
    <source>
        <dbReference type="ARBA" id="ARBA00022824"/>
    </source>
</evidence>
<dbReference type="PRINTS" id="PR00463">
    <property type="entry name" value="EP450I"/>
</dbReference>
<dbReference type="EMBL" id="CAJPEV010002176">
    <property type="protein sequence ID" value="CAG0896004.1"/>
    <property type="molecule type" value="Genomic_DNA"/>
</dbReference>
<evidence type="ECO:0000256" key="12">
    <source>
        <dbReference type="ARBA" id="ARBA00023033"/>
    </source>
</evidence>
<dbReference type="GO" id="GO:0008395">
    <property type="term" value="F:steroid hydroxylase activity"/>
    <property type="evidence" value="ECO:0007669"/>
    <property type="project" value="TreeGrafter"/>
</dbReference>
<keyword evidence="8" id="KW-0256">Endoplasmic reticulum</keyword>
<dbReference type="GO" id="GO:0006082">
    <property type="term" value="P:organic acid metabolic process"/>
    <property type="evidence" value="ECO:0007669"/>
    <property type="project" value="TreeGrafter"/>
</dbReference>
<organism evidence="15">
    <name type="scientific">Darwinula stevensoni</name>
    <dbReference type="NCBI Taxonomy" id="69355"/>
    <lineage>
        <taxon>Eukaryota</taxon>
        <taxon>Metazoa</taxon>
        <taxon>Ecdysozoa</taxon>
        <taxon>Arthropoda</taxon>
        <taxon>Crustacea</taxon>
        <taxon>Oligostraca</taxon>
        <taxon>Ostracoda</taxon>
        <taxon>Podocopa</taxon>
        <taxon>Podocopida</taxon>
        <taxon>Darwinulocopina</taxon>
        <taxon>Darwinuloidea</taxon>
        <taxon>Darwinulidae</taxon>
        <taxon>Darwinula</taxon>
    </lineage>
</organism>
<dbReference type="Pfam" id="PF00067">
    <property type="entry name" value="p450"/>
    <property type="match status" value="2"/>
</dbReference>
<evidence type="ECO:0000256" key="4">
    <source>
        <dbReference type="ARBA" id="ARBA00004406"/>
    </source>
</evidence>
<dbReference type="GO" id="GO:0020037">
    <property type="term" value="F:heme binding"/>
    <property type="evidence" value="ECO:0007669"/>
    <property type="project" value="InterPro"/>
</dbReference>
<evidence type="ECO:0000256" key="10">
    <source>
        <dbReference type="ARBA" id="ARBA00023002"/>
    </source>
</evidence>
<dbReference type="InterPro" id="IPR001128">
    <property type="entry name" value="Cyt_P450"/>
</dbReference>
<dbReference type="PROSITE" id="PS00086">
    <property type="entry name" value="CYTOCHROME_P450"/>
    <property type="match status" value="2"/>
</dbReference>
<dbReference type="InterPro" id="IPR036396">
    <property type="entry name" value="Cyt_P450_sf"/>
</dbReference>
<keyword evidence="7 14" id="KW-0479">Metal-binding</keyword>
<dbReference type="Gene3D" id="1.10.630.10">
    <property type="entry name" value="Cytochrome P450"/>
    <property type="match status" value="3"/>
</dbReference>
<dbReference type="PANTHER" id="PTHR24300">
    <property type="entry name" value="CYTOCHROME P450 508A4-RELATED"/>
    <property type="match status" value="1"/>
</dbReference>
<keyword evidence="12 14" id="KW-0503">Monooxygenase</keyword>
<proteinExistence type="inferred from homology"/>
<dbReference type="Proteomes" id="UP000677054">
    <property type="component" value="Unassembled WGS sequence"/>
</dbReference>
<evidence type="ECO:0008006" key="17">
    <source>
        <dbReference type="Google" id="ProtNLM"/>
    </source>
</evidence>
<accession>A0A7R8XK66</accession>
<evidence type="ECO:0000256" key="2">
    <source>
        <dbReference type="ARBA" id="ARBA00003690"/>
    </source>
</evidence>
<keyword evidence="16" id="KW-1185">Reference proteome</keyword>
<evidence type="ECO:0000256" key="1">
    <source>
        <dbReference type="ARBA" id="ARBA00001971"/>
    </source>
</evidence>
<evidence type="ECO:0000256" key="13">
    <source>
        <dbReference type="ARBA" id="ARBA00023136"/>
    </source>
</evidence>
<dbReference type="InterPro" id="IPR050182">
    <property type="entry name" value="Cytochrome_P450_fam2"/>
</dbReference>
<comment type="function">
    <text evidence="2">May be involved in the metabolism of insect hormones and in the breakdown of synthetic insecticides.</text>
</comment>
<dbReference type="InterPro" id="IPR002401">
    <property type="entry name" value="Cyt_P450_E_grp-I"/>
</dbReference>
<dbReference type="InterPro" id="IPR017972">
    <property type="entry name" value="Cyt_P450_CS"/>
</dbReference>
<evidence type="ECO:0000256" key="9">
    <source>
        <dbReference type="ARBA" id="ARBA00022848"/>
    </source>
</evidence>
<dbReference type="EMBL" id="LR901693">
    <property type="protein sequence ID" value="CAD7249208.1"/>
    <property type="molecule type" value="Genomic_DNA"/>
</dbReference>
<dbReference type="FunFam" id="1.10.630.10:FF:000238">
    <property type="entry name" value="Cytochrome P450 2A6"/>
    <property type="match status" value="1"/>
</dbReference>
<keyword evidence="10 14" id="KW-0560">Oxidoreductase</keyword>
<dbReference type="PANTHER" id="PTHR24300:SF403">
    <property type="entry name" value="CYTOCHROME P450 306A1"/>
    <property type="match status" value="1"/>
</dbReference>
<sequence>MSYTTAFIMEAQRLGTLVPLGVPPVANADTELNGFLIPKGTMLLENIWLCHFDERYWEAPNEFRPERFLDENGNLRSNVPSFLPFGLGRRQCIGESLAKMESFLFVAIFMQKFSFCVPKGHPISSKEGDGSFIVNCPKPYKFILRGPWGVPILGYVPFLFGRNILEKFHRLKVKHGDLFHVNLAGKDVVVLNEWRLVREAFGRPQFSDRADLVFLRLFSGGNNGKQFEHGDPELQQFLDRLTVVKEDSFALGPLQVAPGLLYFWPSVNAAYRRCVRNVPKLLRIFSKEMEEHKKLDREDSPRDYIDAYLQKMKSVEERGGHSNFTGQQLCVNVSDLFFAGSETTTNTIRWCVLFLLRHPDVQRRIQFEVDEVVGRYRTPSLHDRHQLSQRICDDAIFRMPYTEAFIMEAQRLGTLVPLGVPHVANVDTELNSFLIPKGTMLLGNIWSCHFDERYWEAPNVFRPERFLDENGNLRSNVPSFLPFGLGRRQCIGESLAKMELFLFVAIFMQKFSFCVPKGHPIPSKEGDGSFIVNCPKPYKFILRNRSYPEDRVHA</sequence>
<evidence type="ECO:0000256" key="6">
    <source>
        <dbReference type="ARBA" id="ARBA00022617"/>
    </source>
</evidence>
<evidence type="ECO:0000313" key="16">
    <source>
        <dbReference type="Proteomes" id="UP000677054"/>
    </source>
</evidence>
<comment type="subcellular location">
    <subcellularLocation>
        <location evidence="4">Endoplasmic reticulum membrane</location>
        <topology evidence="4">Peripheral membrane protein</topology>
    </subcellularLocation>
    <subcellularLocation>
        <location evidence="3">Microsome membrane</location>
        <topology evidence="3">Peripheral membrane protein</topology>
    </subcellularLocation>
</comment>
<evidence type="ECO:0000256" key="7">
    <source>
        <dbReference type="ARBA" id="ARBA00022723"/>
    </source>
</evidence>
<evidence type="ECO:0000313" key="15">
    <source>
        <dbReference type="EMBL" id="CAD7249208.1"/>
    </source>
</evidence>
<dbReference type="SUPFAM" id="SSF48264">
    <property type="entry name" value="Cytochrome P450"/>
    <property type="match status" value="2"/>
</dbReference>
<dbReference type="GO" id="GO:0005789">
    <property type="term" value="C:endoplasmic reticulum membrane"/>
    <property type="evidence" value="ECO:0007669"/>
    <property type="project" value="UniProtKB-SubCell"/>
</dbReference>